<keyword evidence="5 7" id="KW-0653">Protein transport</keyword>
<dbReference type="PROSITE" id="PS51322">
    <property type="entry name" value="UEV"/>
    <property type="match status" value="1"/>
</dbReference>
<accession>A0AAP0WVG3</accession>
<dbReference type="InterPro" id="IPR016135">
    <property type="entry name" value="UBQ-conjugating_enzyme/RWD"/>
</dbReference>
<dbReference type="CDD" id="cd11685">
    <property type="entry name" value="UEV_TSG101-like"/>
    <property type="match status" value="1"/>
</dbReference>
<keyword evidence="4" id="KW-0967">Endosome</keyword>
<feature type="domain" description="UEV" evidence="9">
    <location>
        <begin position="14"/>
        <end position="157"/>
    </location>
</feature>
<protein>
    <recommendedName>
        <fullName evidence="12">Protein ELC-like</fullName>
    </recommendedName>
</protein>
<dbReference type="EMBL" id="JBBPBK010000007">
    <property type="protein sequence ID" value="KAK9280912.1"/>
    <property type="molecule type" value="Genomic_DNA"/>
</dbReference>
<dbReference type="Gene3D" id="3.10.110.10">
    <property type="entry name" value="Ubiquitin Conjugating Enzyme"/>
    <property type="match status" value="1"/>
</dbReference>
<comment type="subcellular location">
    <subcellularLocation>
        <location evidence="1">Endosome</location>
    </subcellularLocation>
</comment>
<dbReference type="AlphaFoldDB" id="A0AAP0WVG3"/>
<evidence type="ECO:0000259" key="8">
    <source>
        <dbReference type="PROSITE" id="PS51312"/>
    </source>
</evidence>
<dbReference type="GO" id="GO:0043130">
    <property type="term" value="F:ubiquitin binding"/>
    <property type="evidence" value="ECO:0007669"/>
    <property type="project" value="TreeGrafter"/>
</dbReference>
<proteinExistence type="inferred from homology"/>
<evidence type="ECO:0000256" key="3">
    <source>
        <dbReference type="ARBA" id="ARBA00022448"/>
    </source>
</evidence>
<reference evidence="10 11" key="1">
    <citation type="journal article" date="2024" name="Plant J.">
        <title>Genome sequences and population genomics reveal climatic adaptation and genomic divergence between two closely related sweetgum species.</title>
        <authorList>
            <person name="Xu W.Q."/>
            <person name="Ren C.Q."/>
            <person name="Zhang X.Y."/>
            <person name="Comes H.P."/>
            <person name="Liu X.H."/>
            <person name="Li Y.G."/>
            <person name="Kettle C.J."/>
            <person name="Jalonen R."/>
            <person name="Gaisberger H."/>
            <person name="Ma Y.Z."/>
            <person name="Qiu Y.X."/>
        </authorList>
    </citation>
    <scope>NUCLEOTIDE SEQUENCE [LARGE SCALE GENOMIC DNA]</scope>
    <source>
        <strain evidence="10">Hangzhou</strain>
    </source>
</reference>
<evidence type="ECO:0000259" key="9">
    <source>
        <dbReference type="PROSITE" id="PS51322"/>
    </source>
</evidence>
<dbReference type="GO" id="GO:0008333">
    <property type="term" value="P:endosome to lysosome transport"/>
    <property type="evidence" value="ECO:0007669"/>
    <property type="project" value="TreeGrafter"/>
</dbReference>
<dbReference type="InterPro" id="IPR037202">
    <property type="entry name" value="ESCRT_assembly_dom"/>
</dbReference>
<evidence type="ECO:0000313" key="10">
    <source>
        <dbReference type="EMBL" id="KAK9280912.1"/>
    </source>
</evidence>
<dbReference type="InterPro" id="IPR017916">
    <property type="entry name" value="SB_dom"/>
</dbReference>
<dbReference type="Pfam" id="PF09454">
    <property type="entry name" value="Vps23_core"/>
    <property type="match status" value="1"/>
</dbReference>
<feature type="domain" description="SB" evidence="8">
    <location>
        <begin position="267"/>
        <end position="335"/>
    </location>
</feature>
<keyword evidence="11" id="KW-1185">Reference proteome</keyword>
<evidence type="ECO:0000256" key="1">
    <source>
        <dbReference type="ARBA" id="ARBA00004177"/>
    </source>
</evidence>
<evidence type="ECO:0000256" key="6">
    <source>
        <dbReference type="ARBA" id="ARBA00023054"/>
    </source>
</evidence>
<gene>
    <name evidence="10" type="ORF">L1049_003803</name>
</gene>
<dbReference type="PANTHER" id="PTHR23306:SF21">
    <property type="entry name" value="UBIQUITIN-CONJUGATING ENZYME_RWD-LIKE PROTEIN"/>
    <property type="match status" value="1"/>
</dbReference>
<dbReference type="SUPFAM" id="SSF54495">
    <property type="entry name" value="UBC-like"/>
    <property type="match status" value="1"/>
</dbReference>
<comment type="similarity">
    <text evidence="2">Belongs to the ubiquitin-conjugating enzyme family. UEV subfamily.</text>
</comment>
<evidence type="ECO:0000256" key="7">
    <source>
        <dbReference type="PROSITE-ProRule" id="PRU00644"/>
    </source>
</evidence>
<dbReference type="Pfam" id="PF05743">
    <property type="entry name" value="UEV"/>
    <property type="match status" value="1"/>
</dbReference>
<dbReference type="Gene3D" id="6.10.140.820">
    <property type="match status" value="1"/>
</dbReference>
<organism evidence="10 11">
    <name type="scientific">Liquidambar formosana</name>
    <name type="common">Formosan gum</name>
    <dbReference type="NCBI Taxonomy" id="63359"/>
    <lineage>
        <taxon>Eukaryota</taxon>
        <taxon>Viridiplantae</taxon>
        <taxon>Streptophyta</taxon>
        <taxon>Embryophyta</taxon>
        <taxon>Tracheophyta</taxon>
        <taxon>Spermatophyta</taxon>
        <taxon>Magnoliopsida</taxon>
        <taxon>eudicotyledons</taxon>
        <taxon>Gunneridae</taxon>
        <taxon>Pentapetalae</taxon>
        <taxon>Saxifragales</taxon>
        <taxon>Altingiaceae</taxon>
        <taxon>Liquidambar</taxon>
    </lineage>
</organism>
<keyword evidence="6" id="KW-0175">Coiled coil</keyword>
<keyword evidence="3 7" id="KW-0813">Transport</keyword>
<dbReference type="PROSITE" id="PS51312">
    <property type="entry name" value="SB"/>
    <property type="match status" value="1"/>
</dbReference>
<dbReference type="Proteomes" id="UP001415857">
    <property type="component" value="Unassembled WGS sequence"/>
</dbReference>
<evidence type="ECO:0000256" key="5">
    <source>
        <dbReference type="ARBA" id="ARBA00022927"/>
    </source>
</evidence>
<comment type="caution">
    <text evidence="10">The sequence shown here is derived from an EMBL/GenBank/DDBJ whole genome shotgun (WGS) entry which is preliminary data.</text>
</comment>
<evidence type="ECO:0000313" key="11">
    <source>
        <dbReference type="Proteomes" id="UP001415857"/>
    </source>
</evidence>
<evidence type="ECO:0000256" key="4">
    <source>
        <dbReference type="ARBA" id="ARBA00022753"/>
    </source>
</evidence>
<dbReference type="SUPFAM" id="SSF140111">
    <property type="entry name" value="Endosomal sorting complex assembly domain"/>
    <property type="match status" value="1"/>
</dbReference>
<dbReference type="GO" id="GO:0000813">
    <property type="term" value="C:ESCRT I complex"/>
    <property type="evidence" value="ECO:0007669"/>
    <property type="project" value="TreeGrafter"/>
</dbReference>
<dbReference type="GO" id="GO:0015031">
    <property type="term" value="P:protein transport"/>
    <property type="evidence" value="ECO:0007669"/>
    <property type="project" value="UniProtKB-UniRule"/>
</dbReference>
<evidence type="ECO:0008006" key="12">
    <source>
        <dbReference type="Google" id="ProtNLM"/>
    </source>
</evidence>
<sequence length="335" mass="37623">MAPPSPTQFIDAALSCTTPFALSYTDPRQKGLIKNHLRSLLQEFPTLAPSFDTFIHNDGAAVNLLNASGYLHVSHSTPPIPLTIWVHENYPSMAPVVFITSNSTYPIPFNHPFVQPSGATISPYLQTWLYPRCNLCDLVHNLVKLFSIDHPFIHSTASCSTHPYRASKMEAIDRLAGRLHYDMLFLQAKTEEEIEELSALQVEVVKRVDIATSMIIGLQHERTNLKRRVNVLAGEADVLMNWLRVHDPKSVVAVAADELEDAFEADDEESKSVLDLLAADGAMDDLIYALDKAVEEGVLSFELYIRQVRILAREQFFSRAKLVKLKGSNILHWPY</sequence>
<dbReference type="InterPro" id="IPR008883">
    <property type="entry name" value="UEV_N"/>
</dbReference>
<dbReference type="PANTHER" id="PTHR23306">
    <property type="entry name" value="TUMOR SUSCEPTIBILITY GENE 101 PROTEIN-RELATED"/>
    <property type="match status" value="1"/>
</dbReference>
<name>A0AAP0WVG3_LIQFO</name>
<evidence type="ECO:0000256" key="2">
    <source>
        <dbReference type="ARBA" id="ARBA00009594"/>
    </source>
</evidence>
<dbReference type="InterPro" id="IPR052070">
    <property type="entry name" value="ESCRT-I_UEV_domain"/>
</dbReference>